<proteinExistence type="predicted"/>
<dbReference type="OrthoDB" id="2527908at2759"/>
<feature type="non-terminal residue" evidence="1">
    <location>
        <position position="172"/>
    </location>
</feature>
<accession>A0A0D0DQF0</accession>
<dbReference type="AlphaFoldDB" id="A0A0D0DQF0"/>
<dbReference type="Proteomes" id="UP000054538">
    <property type="component" value="Unassembled WGS sequence"/>
</dbReference>
<sequence length="172" mass="18390">LRISTSLPTEYPSTPERAYYLLAFEPGGMATTSLVGLDASSLHWQVRYPAGSQLLLALVDSLGTSFGVLPTPLTTTQPKISSSVFDHLVPCGTWDLSVSGGRAPYTVSIVSLGSGTIHKFSVPFGEVGFSYTNRGEIVGQVVGKLHHSPLVRRYARINDEICFFAILLGCAG</sequence>
<dbReference type="InParanoid" id="A0A0D0DQF0"/>
<evidence type="ECO:0000313" key="1">
    <source>
        <dbReference type="EMBL" id="KIK81565.1"/>
    </source>
</evidence>
<name>A0A0D0DQF0_9AGAM</name>
<reference evidence="2" key="2">
    <citation type="submission" date="2015-01" db="EMBL/GenBank/DDBJ databases">
        <title>Evolutionary Origins and Diversification of the Mycorrhizal Mutualists.</title>
        <authorList>
            <consortium name="DOE Joint Genome Institute"/>
            <consortium name="Mycorrhizal Genomics Consortium"/>
            <person name="Kohler A."/>
            <person name="Kuo A."/>
            <person name="Nagy L.G."/>
            <person name="Floudas D."/>
            <person name="Copeland A."/>
            <person name="Barry K.W."/>
            <person name="Cichocki N."/>
            <person name="Veneault-Fourrey C."/>
            <person name="LaButti K."/>
            <person name="Lindquist E.A."/>
            <person name="Lipzen A."/>
            <person name="Lundell T."/>
            <person name="Morin E."/>
            <person name="Murat C."/>
            <person name="Riley R."/>
            <person name="Ohm R."/>
            <person name="Sun H."/>
            <person name="Tunlid A."/>
            <person name="Henrissat B."/>
            <person name="Grigoriev I.V."/>
            <person name="Hibbett D.S."/>
            <person name="Martin F."/>
        </authorList>
    </citation>
    <scope>NUCLEOTIDE SEQUENCE [LARGE SCALE GENOMIC DNA]</scope>
    <source>
        <strain evidence="2">Ve08.2h10</strain>
    </source>
</reference>
<dbReference type="EMBL" id="KN825774">
    <property type="protein sequence ID" value="KIK81565.1"/>
    <property type="molecule type" value="Genomic_DNA"/>
</dbReference>
<reference evidence="1 2" key="1">
    <citation type="submission" date="2014-04" db="EMBL/GenBank/DDBJ databases">
        <authorList>
            <consortium name="DOE Joint Genome Institute"/>
            <person name="Kuo A."/>
            <person name="Kohler A."/>
            <person name="Jargeat P."/>
            <person name="Nagy L.G."/>
            <person name="Floudas D."/>
            <person name="Copeland A."/>
            <person name="Barry K.W."/>
            <person name="Cichocki N."/>
            <person name="Veneault-Fourrey C."/>
            <person name="LaButti K."/>
            <person name="Lindquist E.A."/>
            <person name="Lipzen A."/>
            <person name="Lundell T."/>
            <person name="Morin E."/>
            <person name="Murat C."/>
            <person name="Sun H."/>
            <person name="Tunlid A."/>
            <person name="Henrissat B."/>
            <person name="Grigoriev I.V."/>
            <person name="Hibbett D.S."/>
            <person name="Martin F."/>
            <person name="Nordberg H.P."/>
            <person name="Cantor M.N."/>
            <person name="Hua S.X."/>
        </authorList>
    </citation>
    <scope>NUCLEOTIDE SEQUENCE [LARGE SCALE GENOMIC DNA]</scope>
    <source>
        <strain evidence="1 2">Ve08.2h10</strain>
    </source>
</reference>
<gene>
    <name evidence="1" type="ORF">PAXRUDRAFT_155821</name>
</gene>
<protein>
    <submittedName>
        <fullName evidence="1">Uncharacterized protein</fullName>
    </submittedName>
</protein>
<organism evidence="1 2">
    <name type="scientific">Paxillus rubicundulus Ve08.2h10</name>
    <dbReference type="NCBI Taxonomy" id="930991"/>
    <lineage>
        <taxon>Eukaryota</taxon>
        <taxon>Fungi</taxon>
        <taxon>Dikarya</taxon>
        <taxon>Basidiomycota</taxon>
        <taxon>Agaricomycotina</taxon>
        <taxon>Agaricomycetes</taxon>
        <taxon>Agaricomycetidae</taxon>
        <taxon>Boletales</taxon>
        <taxon>Paxilineae</taxon>
        <taxon>Paxillaceae</taxon>
        <taxon>Paxillus</taxon>
    </lineage>
</organism>
<evidence type="ECO:0000313" key="2">
    <source>
        <dbReference type="Proteomes" id="UP000054538"/>
    </source>
</evidence>
<keyword evidence="2" id="KW-1185">Reference proteome</keyword>
<dbReference type="HOGENOM" id="CLU_1579020_0_0_1"/>